<feature type="domain" description="RRM" evidence="3">
    <location>
        <begin position="9"/>
        <end position="87"/>
    </location>
</feature>
<reference evidence="4 5" key="1">
    <citation type="submission" date="2022-07" db="EMBL/GenBank/DDBJ databases">
        <title>Genome-wide signatures of adaptation to extreme environments.</title>
        <authorList>
            <person name="Cho C.H."/>
            <person name="Yoon H.S."/>
        </authorList>
    </citation>
    <scope>NUCLEOTIDE SEQUENCE [LARGE SCALE GENOMIC DNA]</scope>
    <source>
        <strain evidence="4 5">108.79 E11</strain>
    </source>
</reference>
<dbReference type="EMBL" id="JANCYU010000034">
    <property type="protein sequence ID" value="KAK4525869.1"/>
    <property type="molecule type" value="Genomic_DNA"/>
</dbReference>
<organism evidence="4 5">
    <name type="scientific">Galdieria yellowstonensis</name>
    <dbReference type="NCBI Taxonomy" id="3028027"/>
    <lineage>
        <taxon>Eukaryota</taxon>
        <taxon>Rhodophyta</taxon>
        <taxon>Bangiophyceae</taxon>
        <taxon>Galdieriales</taxon>
        <taxon>Galdieriaceae</taxon>
        <taxon>Galdieria</taxon>
    </lineage>
</organism>
<dbReference type="InterPro" id="IPR000504">
    <property type="entry name" value="RRM_dom"/>
</dbReference>
<feature type="compositionally biased region" description="Basic and acidic residues" evidence="2">
    <location>
        <begin position="202"/>
        <end position="214"/>
    </location>
</feature>
<dbReference type="CDD" id="cd12318">
    <property type="entry name" value="RRM5_RBM19_like"/>
    <property type="match status" value="1"/>
</dbReference>
<dbReference type="SMART" id="SM00361">
    <property type="entry name" value="RRM_1"/>
    <property type="match status" value="3"/>
</dbReference>
<evidence type="ECO:0000259" key="3">
    <source>
        <dbReference type="PROSITE" id="PS50102"/>
    </source>
</evidence>
<feature type="region of interest" description="Disordered" evidence="2">
    <location>
        <begin position="249"/>
        <end position="318"/>
    </location>
</feature>
<dbReference type="Gene3D" id="3.30.70.330">
    <property type="match status" value="5"/>
</dbReference>
<gene>
    <name evidence="4" type="ORF">GAYE_SCF17G3778</name>
</gene>
<proteinExistence type="predicted"/>
<feature type="domain" description="RRM" evidence="3">
    <location>
        <begin position="630"/>
        <end position="711"/>
    </location>
</feature>
<keyword evidence="5" id="KW-1185">Reference proteome</keyword>
<sequence length="824" mass="93221">MQEEQVASSRLWIRGLATKHITEKRLFDIFSTRGEVTDVKILRKKNGTSRQFAFVGFKTAKQAKAAKEYFHGTFIDTCKIQVEYAKPPTAAEQDSNQQRLTGSRKRKLELTRKGNNQETGMEAPGFQEFLQVMKPRKNKAIWENEGSVDVFGGKNSNQKQPLGTKKDNDEPNKKKKTTNGWKRDDKVHIRFDESSDSSESCQEQHEEEREKEYEDIVQQESSNLSLENLSQLTDYSNDEEWLESILTRQPQLALSTEEENDEQDTLLPRRDTRTRTTKTRNTTNNNSHHKNPSPSPEEDKEIELPTSSETNQSAVNSSATCDVLETGRLFVRNLSYSVTEEELTKLFEKYGALSDIHICRDSETQKPTGFAFVTFVIPENAAQALTELDGHIFQGRLLHILPAMAPNSSTRKETSTGSLYKQEKWRKLKQSAKQGTDQKAWSTLYMSGDAVADTIAQNFQIDKSQIYQDSSSAAVQLAIGEAHLQEETRQVFQNAGVDIDALNDSHSPRSTTIILVKNLPANTLEKEIVDLFMKFGALRQVIVPPSRLIILVEFIEANDAKRAYRALAYSKFYDRPLYLEWAPRNILLESCVPKTNTTKNRIVGEQNNNLVHEILEEDETSTVLERTGATSLFVKNLDFSTTEEQLRKVFQKVAPVRSVTIAKSRVSTGTPVSLGFGFVEYTTEKDAQKALNQLQGTVVDGHALVLKLSERSGGKKITSSEPSKRPSSDSHTVGNNSNKLLVRNIAFEATKKEVRKLFETFGEVKSVRLPRKLDGTHRGFGFVEFQSKRDAAQAMQSLKDTHFYGRHLVLEYSHNNEQSRQLLA</sequence>
<feature type="compositionally biased region" description="Low complexity" evidence="2">
    <location>
        <begin position="218"/>
        <end position="229"/>
    </location>
</feature>
<dbReference type="InterPro" id="IPR050441">
    <property type="entry name" value="RBM"/>
</dbReference>
<keyword evidence="1" id="KW-0694">RNA-binding</keyword>
<evidence type="ECO:0000256" key="2">
    <source>
        <dbReference type="SAM" id="MobiDB-lite"/>
    </source>
</evidence>
<feature type="region of interest" description="Disordered" evidence="2">
    <location>
        <begin position="713"/>
        <end position="736"/>
    </location>
</feature>
<dbReference type="PANTHER" id="PTHR48034">
    <property type="entry name" value="TRANSFORMER-2 SEX-DETERMINING PROTEIN-RELATED"/>
    <property type="match status" value="1"/>
</dbReference>
<dbReference type="InterPro" id="IPR034423">
    <property type="entry name" value="RBM19_RRM5"/>
</dbReference>
<evidence type="ECO:0000313" key="4">
    <source>
        <dbReference type="EMBL" id="KAK4525869.1"/>
    </source>
</evidence>
<dbReference type="CDD" id="cd12320">
    <property type="entry name" value="RRM6_RBM19_RRM5_MRD1"/>
    <property type="match status" value="1"/>
</dbReference>
<dbReference type="InterPro" id="IPR003954">
    <property type="entry name" value="RRM_euk-type"/>
</dbReference>
<dbReference type="AlphaFoldDB" id="A0AAV9IEY3"/>
<feature type="region of interest" description="Disordered" evidence="2">
    <location>
        <begin position="88"/>
        <end position="126"/>
    </location>
</feature>
<dbReference type="SMART" id="SM00360">
    <property type="entry name" value="RRM"/>
    <property type="match status" value="5"/>
</dbReference>
<feature type="domain" description="RRM" evidence="3">
    <location>
        <begin position="327"/>
        <end position="405"/>
    </location>
</feature>
<dbReference type="Pfam" id="PF00076">
    <property type="entry name" value="RRM_1"/>
    <property type="match status" value="5"/>
</dbReference>
<dbReference type="CDD" id="cd12317">
    <property type="entry name" value="RRM4_RBM19_RRM3_MRD1"/>
    <property type="match status" value="1"/>
</dbReference>
<protein>
    <recommendedName>
        <fullName evidence="3">RRM domain-containing protein</fullName>
    </recommendedName>
</protein>
<feature type="compositionally biased region" description="Polar residues" evidence="2">
    <location>
        <begin position="92"/>
        <end position="101"/>
    </location>
</feature>
<dbReference type="InterPro" id="IPR012677">
    <property type="entry name" value="Nucleotide-bd_a/b_plait_sf"/>
</dbReference>
<feature type="region of interest" description="Disordered" evidence="2">
    <location>
        <begin position="145"/>
        <end position="229"/>
    </location>
</feature>
<feature type="compositionally biased region" description="Polar residues" evidence="2">
    <location>
        <begin position="305"/>
        <end position="318"/>
    </location>
</feature>
<feature type="compositionally biased region" description="Basic and acidic residues" evidence="2">
    <location>
        <begin position="181"/>
        <end position="193"/>
    </location>
</feature>
<dbReference type="Proteomes" id="UP001300502">
    <property type="component" value="Unassembled WGS sequence"/>
</dbReference>
<dbReference type="InterPro" id="IPR035979">
    <property type="entry name" value="RBD_domain_sf"/>
</dbReference>
<feature type="domain" description="RRM" evidence="3">
    <location>
        <begin position="738"/>
        <end position="815"/>
    </location>
</feature>
<dbReference type="SUPFAM" id="SSF54928">
    <property type="entry name" value="RNA-binding domain, RBD"/>
    <property type="match status" value="4"/>
</dbReference>
<feature type="domain" description="RRM" evidence="3">
    <location>
        <begin position="512"/>
        <end position="584"/>
    </location>
</feature>
<comment type="caution">
    <text evidence="4">The sequence shown here is derived from an EMBL/GenBank/DDBJ whole genome shotgun (WGS) entry which is preliminary data.</text>
</comment>
<accession>A0AAV9IEY3</accession>
<evidence type="ECO:0000313" key="5">
    <source>
        <dbReference type="Proteomes" id="UP001300502"/>
    </source>
</evidence>
<dbReference type="GO" id="GO:0003723">
    <property type="term" value="F:RNA binding"/>
    <property type="evidence" value="ECO:0007669"/>
    <property type="project" value="UniProtKB-UniRule"/>
</dbReference>
<name>A0AAV9IEY3_9RHOD</name>
<dbReference type="PROSITE" id="PS50102">
    <property type="entry name" value="RRM"/>
    <property type="match status" value="5"/>
</dbReference>
<evidence type="ECO:0000256" key="1">
    <source>
        <dbReference type="PROSITE-ProRule" id="PRU00176"/>
    </source>
</evidence>